<proteinExistence type="predicted"/>
<gene>
    <name evidence="1" type="ORF">EBT44_07355</name>
</gene>
<comment type="caution">
    <text evidence="1">The sequence shown here is derived from an EMBL/GenBank/DDBJ whole genome shotgun (WGS) entry which is preliminary data.</text>
</comment>
<accession>A0A965GES7</accession>
<evidence type="ECO:0000313" key="2">
    <source>
        <dbReference type="Proteomes" id="UP000740727"/>
    </source>
</evidence>
<dbReference type="AlphaFoldDB" id="A0A965GES7"/>
<evidence type="ECO:0000313" key="1">
    <source>
        <dbReference type="EMBL" id="NBR94609.1"/>
    </source>
</evidence>
<name>A0A965GES7_9PROT</name>
<dbReference type="EMBL" id="RFXN01000223">
    <property type="protein sequence ID" value="NBR94609.1"/>
    <property type="molecule type" value="Genomic_DNA"/>
</dbReference>
<dbReference type="Proteomes" id="UP000740727">
    <property type="component" value="Unassembled WGS sequence"/>
</dbReference>
<protein>
    <submittedName>
        <fullName evidence="1">Uncharacterized protein</fullName>
    </submittedName>
</protein>
<organism evidence="1 2">
    <name type="scientific">Candidatus Fonsibacter lacus</name>
    <dbReference type="NCBI Taxonomy" id="2576439"/>
    <lineage>
        <taxon>Bacteria</taxon>
        <taxon>Pseudomonadati</taxon>
        <taxon>Pseudomonadota</taxon>
        <taxon>Alphaproteobacteria</taxon>
        <taxon>Candidatus Pelagibacterales</taxon>
        <taxon>Candidatus Pelagibacterales incertae sedis</taxon>
        <taxon>Candidatus Fonsibacter</taxon>
    </lineage>
</organism>
<sequence length="144" mass="16122">MTDLFEGRIMDVGVDRTCVLQLQSDFDSLRPHQRAMVKKIATECNEYGHSISLDQLKSHRRYQIGRGLVDLIMSDNCDELLITSLCHSIQGVLFKTAGGAIGHLDSACAEQFAVICRAIRWDEQDIVWNTSTDSFGFPSKEKVG</sequence>
<reference evidence="1" key="1">
    <citation type="submission" date="2018-10" db="EMBL/GenBank/DDBJ databases">
        <title>Iterative Subtractive Binning of Freshwater Chronoseries Metagenomes Recovers Nearly Complete Genomes from over Four Hundred Novel Species.</title>
        <authorList>
            <person name="Rodriguez-R L.M."/>
            <person name="Tsementzi D."/>
            <person name="Luo C."/>
            <person name="Konstantinidis K.T."/>
        </authorList>
    </citation>
    <scope>NUCLEOTIDE SEQUENCE</scope>
    <source>
        <strain evidence="1">WB5_2A_028</strain>
    </source>
</reference>